<evidence type="ECO:0000256" key="1">
    <source>
        <dbReference type="SAM" id="MobiDB-lite"/>
    </source>
</evidence>
<feature type="domain" description="Beta-lactamase-related" evidence="2">
    <location>
        <begin position="24"/>
        <end position="356"/>
    </location>
</feature>
<feature type="compositionally biased region" description="Polar residues" evidence="1">
    <location>
        <begin position="218"/>
        <end position="227"/>
    </location>
</feature>
<reference evidence="3 4" key="1">
    <citation type="submission" date="2020-08" db="EMBL/GenBank/DDBJ databases">
        <title>Genomic Encyclopedia of Type Strains, Phase IV (KMG-IV): sequencing the most valuable type-strain genomes for metagenomic binning, comparative biology and taxonomic classification.</title>
        <authorList>
            <person name="Goeker M."/>
        </authorList>
    </citation>
    <scope>NUCLEOTIDE SEQUENCE [LARGE SCALE GENOMIC DNA]</scope>
    <source>
        <strain evidence="3 4">DSM 17328</strain>
    </source>
</reference>
<dbReference type="Gene3D" id="3.40.710.10">
    <property type="entry name" value="DD-peptidase/beta-lactamase superfamily"/>
    <property type="match status" value="1"/>
</dbReference>
<name>A0A7W7F5R8_9SPHN</name>
<dbReference type="PANTHER" id="PTHR43319:SF3">
    <property type="entry name" value="BETA-LACTAMASE-RELATED DOMAIN-CONTAINING PROTEIN"/>
    <property type="match status" value="1"/>
</dbReference>
<dbReference type="PANTHER" id="PTHR43319">
    <property type="entry name" value="BETA-LACTAMASE-RELATED"/>
    <property type="match status" value="1"/>
</dbReference>
<protein>
    <submittedName>
        <fullName evidence="3">CubicO group peptidase (Beta-lactamase class C family)</fullName>
    </submittedName>
</protein>
<dbReference type="InterPro" id="IPR052907">
    <property type="entry name" value="Beta-lactamase/esterase"/>
</dbReference>
<evidence type="ECO:0000313" key="4">
    <source>
        <dbReference type="Proteomes" id="UP000566324"/>
    </source>
</evidence>
<gene>
    <name evidence="3" type="ORF">GGQ98_001208</name>
</gene>
<accession>A0A7W7F5R8</accession>
<feature type="region of interest" description="Disordered" evidence="1">
    <location>
        <begin position="217"/>
        <end position="247"/>
    </location>
</feature>
<dbReference type="Proteomes" id="UP000566324">
    <property type="component" value="Unassembled WGS sequence"/>
</dbReference>
<dbReference type="EMBL" id="JACHNZ010000011">
    <property type="protein sequence ID" value="MBB4631596.1"/>
    <property type="molecule type" value="Genomic_DNA"/>
</dbReference>
<dbReference type="AlphaFoldDB" id="A0A7W7F5R8"/>
<dbReference type="Pfam" id="PF00144">
    <property type="entry name" value="Beta-lactamase"/>
    <property type="match status" value="1"/>
</dbReference>
<organism evidence="3 4">
    <name type="scientific">Sphingosinicella soli</name>
    <dbReference type="NCBI Taxonomy" id="333708"/>
    <lineage>
        <taxon>Bacteria</taxon>
        <taxon>Pseudomonadati</taxon>
        <taxon>Pseudomonadota</taxon>
        <taxon>Alphaproteobacteria</taxon>
        <taxon>Sphingomonadales</taxon>
        <taxon>Sphingosinicellaceae</taxon>
        <taxon>Sphingosinicella</taxon>
    </lineage>
</organism>
<evidence type="ECO:0000313" key="3">
    <source>
        <dbReference type="EMBL" id="MBB4631596.1"/>
    </source>
</evidence>
<dbReference type="SUPFAM" id="SSF56601">
    <property type="entry name" value="beta-lactamase/transpeptidase-like"/>
    <property type="match status" value="1"/>
</dbReference>
<sequence length="380" mass="40959">MTILMTAPIEGHCDPEFAAVGEAFEANFRERGERGAAVAVYRDGVKCVDLWGGWADKAQTRLWREDTIICMMSVGKGMAALCLWMLADRGALDMDRPVAHYWPEFAGGGKAAITVRTLITGKAGLLFADAAPDGAGLDWKAMISAYEVQVPEWEPGTDHGYHSFSAGYLFGELVRRIDGRRIERFFDEEVAQPLGASYGYGTRGAPDEQVADVIPNPDSHTFVQTRDPSTKLGRAWRQRPPSDNPYNDAAYREGVMPSSNGHGNARAVARIYAALACGGTLDGVQLVSPDTIEKMRSEAWFGTCAMTDRVFRYGHGFFLNEPNMSPMGPNAGSFGHPGAGGALGFADPENRISFGYSPSFMCAGGGLGERCAALSAAVYV</sequence>
<dbReference type="RefSeq" id="WP_243451728.1">
    <property type="nucleotide sequence ID" value="NZ_JACHNZ010000011.1"/>
</dbReference>
<dbReference type="InterPro" id="IPR001466">
    <property type="entry name" value="Beta-lactam-related"/>
</dbReference>
<dbReference type="InterPro" id="IPR012338">
    <property type="entry name" value="Beta-lactam/transpept-like"/>
</dbReference>
<comment type="caution">
    <text evidence="3">The sequence shown here is derived from an EMBL/GenBank/DDBJ whole genome shotgun (WGS) entry which is preliminary data.</text>
</comment>
<keyword evidence="4" id="KW-1185">Reference proteome</keyword>
<evidence type="ECO:0000259" key="2">
    <source>
        <dbReference type="Pfam" id="PF00144"/>
    </source>
</evidence>
<proteinExistence type="predicted"/>